<feature type="compositionally biased region" description="Low complexity" evidence="1">
    <location>
        <begin position="202"/>
        <end position="214"/>
    </location>
</feature>
<evidence type="ECO:0000313" key="3">
    <source>
        <dbReference type="EMBL" id="MDQ9168802.1"/>
    </source>
</evidence>
<feature type="domain" description="ATPase dynein-related AAA" evidence="2">
    <location>
        <begin position="229"/>
        <end position="409"/>
    </location>
</feature>
<evidence type="ECO:0000256" key="1">
    <source>
        <dbReference type="SAM" id="MobiDB-lite"/>
    </source>
</evidence>
<dbReference type="PANTHER" id="PTHR37291:SF1">
    <property type="entry name" value="TYPE IV METHYL-DIRECTED RESTRICTION ENZYME ECOKMCRB SUBUNIT"/>
    <property type="match status" value="1"/>
</dbReference>
<keyword evidence="4" id="KW-1185">Reference proteome</keyword>
<feature type="region of interest" description="Disordered" evidence="1">
    <location>
        <begin position="185"/>
        <end position="221"/>
    </location>
</feature>
<dbReference type="InterPro" id="IPR011704">
    <property type="entry name" value="ATPase_dyneun-rel_AAA"/>
</dbReference>
<evidence type="ECO:0000259" key="2">
    <source>
        <dbReference type="Pfam" id="PF07728"/>
    </source>
</evidence>
<name>A0ABU1BIH1_9BURK</name>
<protein>
    <submittedName>
        <fullName evidence="3">AAA family ATPase</fullName>
    </submittedName>
</protein>
<dbReference type="RefSeq" id="WP_338434642.1">
    <property type="nucleotide sequence ID" value="NZ_JAUYVH010000001.1"/>
</dbReference>
<dbReference type="EMBL" id="JAUYVH010000001">
    <property type="protein sequence ID" value="MDQ9168802.1"/>
    <property type="molecule type" value="Genomic_DNA"/>
</dbReference>
<organism evidence="3 4">
    <name type="scientific">Keguizhuia sedimenti</name>
    <dbReference type="NCBI Taxonomy" id="3064264"/>
    <lineage>
        <taxon>Bacteria</taxon>
        <taxon>Pseudomonadati</taxon>
        <taxon>Pseudomonadota</taxon>
        <taxon>Betaproteobacteria</taxon>
        <taxon>Burkholderiales</taxon>
        <taxon>Oxalobacteraceae</taxon>
        <taxon>Keguizhuia</taxon>
    </lineage>
</organism>
<gene>
    <name evidence="3" type="ORF">Q8A64_00090</name>
</gene>
<proteinExistence type="predicted"/>
<dbReference type="InterPro" id="IPR027417">
    <property type="entry name" value="P-loop_NTPase"/>
</dbReference>
<reference evidence="3 4" key="1">
    <citation type="submission" date="2023-08" db="EMBL/GenBank/DDBJ databases">
        <title>Oxalobacteraceae gen .nov., isolated from river sludge outside the plant.</title>
        <authorList>
            <person name="Zhao S.Y."/>
        </authorList>
    </citation>
    <scope>NUCLEOTIDE SEQUENCE [LARGE SCALE GENOMIC DNA]</scope>
    <source>
        <strain evidence="3 4">R-40</strain>
    </source>
</reference>
<dbReference type="Pfam" id="PF07728">
    <property type="entry name" value="AAA_5"/>
    <property type="match status" value="1"/>
</dbReference>
<feature type="compositionally biased region" description="Acidic residues" evidence="1">
    <location>
        <begin position="191"/>
        <end position="201"/>
    </location>
</feature>
<dbReference type="PANTHER" id="PTHR37291">
    <property type="entry name" value="5-METHYLCYTOSINE-SPECIFIC RESTRICTION ENZYME B"/>
    <property type="match status" value="1"/>
</dbReference>
<comment type="caution">
    <text evidence="3">The sequence shown here is derived from an EMBL/GenBank/DDBJ whole genome shotgun (WGS) entry which is preliminary data.</text>
</comment>
<dbReference type="Gene3D" id="3.40.50.300">
    <property type="entry name" value="P-loop containing nucleotide triphosphate hydrolases"/>
    <property type="match status" value="1"/>
</dbReference>
<evidence type="ECO:0000313" key="4">
    <source>
        <dbReference type="Proteomes" id="UP001225596"/>
    </source>
</evidence>
<dbReference type="InterPro" id="IPR052934">
    <property type="entry name" value="Methyl-DNA_Rec/Restrict_Enz"/>
</dbReference>
<accession>A0ABU1BIH1</accession>
<dbReference type="SUPFAM" id="SSF52540">
    <property type="entry name" value="P-loop containing nucleoside triphosphate hydrolases"/>
    <property type="match status" value="1"/>
</dbReference>
<dbReference type="Proteomes" id="UP001225596">
    <property type="component" value="Unassembled WGS sequence"/>
</dbReference>
<sequence length="530" mass="59464">MEPLQVALELTWKLCEVEFVDGFGDSKERTGGVRYLKNLKFSVYMDLLNELLTDLGNVFLPDVFNLLLSWLDNKSSPGAYEEKLLKVLTVLTEDTHFALRDGPGGAVIEFQQEGIYNALETNSAVDFGTDEKKGPLRILNSIVSDNLHPYLISTSSGIGIRPGATKFGDYVNRVSHYLNIVERPQSVTIAPEEDPSEEDSEGLSSGAGSGLPSSTAVSKKPSSFPWNWIVYGAPGTGKSHFVDEERIKLAPDEEKRVIFYSDYTYAHFVGGYRPAPLYDPSAHKDYLTLSGTDAGRPGKPIIEYKFVPGPLLELIVKAIKDSSKTYLLIIEELNRADAPAVFGDVFQLLDRKPDGSSKYPVRLSTEATEYLISQGIGPSITIPGNLYIWATMNNADQGVMPLDTAFKRRWQFRYMRLNEGAHVVDSYEIQTKFLATSGSPLAIKWNDLRQKINAKLSQLRIHEDMHIGPFFFKESETEDDKAFQFKLLSYLRDDILRHRADEFFTVPGATLSDLLEQYEKGENIFDFTLE</sequence>